<reference evidence="6 7" key="1">
    <citation type="submission" date="2016-10" db="EMBL/GenBank/DDBJ databases">
        <authorList>
            <person name="de Groot N.N."/>
        </authorList>
    </citation>
    <scope>NUCLEOTIDE SEQUENCE [LARGE SCALE GENOMIC DNA]</scope>
    <source>
        <strain evidence="6 7">DSM 21633</strain>
    </source>
</reference>
<dbReference type="InterPro" id="IPR036196">
    <property type="entry name" value="Ptyr_pPase_sf"/>
</dbReference>
<protein>
    <submittedName>
        <fullName evidence="6">Protein tyrosine phosphatase</fullName>
    </submittedName>
</protein>
<feature type="active site" evidence="4">
    <location>
        <position position="14"/>
    </location>
</feature>
<feature type="active site" description="Nucleophile" evidence="4">
    <location>
        <position position="8"/>
    </location>
</feature>
<dbReference type="InterPro" id="IPR017867">
    <property type="entry name" value="Tyr_phospatase_low_mol_wt"/>
</dbReference>
<dbReference type="PRINTS" id="PR00719">
    <property type="entry name" value="LMWPTPASE"/>
</dbReference>
<sequence length="150" mass="17107">MKRVLFVCTGNTCRSPMAEAMLKHKRQDLEVKSAGIFAGFGQEANPKAVEALKEKGITCDHQSQPLTDDLLDWADVVLTMTAHHKLNIEMDYPKYRQKVYTLKEYTRLNDEDLNPDIADPIGLSNETYKQTLEEIEAYIDRLSQKQGDES</sequence>
<keyword evidence="7" id="KW-1185">Reference proteome</keyword>
<dbReference type="SMART" id="SM00226">
    <property type="entry name" value="LMWPc"/>
    <property type="match status" value="1"/>
</dbReference>
<dbReference type="STRING" id="571933.SAMN05216362_13425"/>
<keyword evidence="3" id="KW-0904">Protein phosphatase</keyword>
<dbReference type="GO" id="GO:0004725">
    <property type="term" value="F:protein tyrosine phosphatase activity"/>
    <property type="evidence" value="ECO:0007669"/>
    <property type="project" value="InterPro"/>
</dbReference>
<evidence type="ECO:0000256" key="4">
    <source>
        <dbReference type="PIRSR" id="PIRSR617867-1"/>
    </source>
</evidence>
<dbReference type="InterPro" id="IPR023485">
    <property type="entry name" value="Ptyr_pPase"/>
</dbReference>
<evidence type="ECO:0000256" key="1">
    <source>
        <dbReference type="ARBA" id="ARBA00011063"/>
    </source>
</evidence>
<dbReference type="Gene3D" id="3.40.50.2300">
    <property type="match status" value="1"/>
</dbReference>
<dbReference type="InterPro" id="IPR050438">
    <property type="entry name" value="LMW_PTPase"/>
</dbReference>
<feature type="active site" description="Proton donor" evidence="4">
    <location>
        <position position="119"/>
    </location>
</feature>
<dbReference type="PANTHER" id="PTHR11717">
    <property type="entry name" value="LOW MOLECULAR WEIGHT PROTEIN TYROSINE PHOSPHATASE"/>
    <property type="match status" value="1"/>
</dbReference>
<evidence type="ECO:0000313" key="7">
    <source>
        <dbReference type="Proteomes" id="UP000199427"/>
    </source>
</evidence>
<evidence type="ECO:0000259" key="5">
    <source>
        <dbReference type="SMART" id="SM00226"/>
    </source>
</evidence>
<organism evidence="6 7">
    <name type="scientific">Piscibacillus halophilus</name>
    <dbReference type="NCBI Taxonomy" id="571933"/>
    <lineage>
        <taxon>Bacteria</taxon>
        <taxon>Bacillati</taxon>
        <taxon>Bacillota</taxon>
        <taxon>Bacilli</taxon>
        <taxon>Bacillales</taxon>
        <taxon>Bacillaceae</taxon>
        <taxon>Piscibacillus</taxon>
    </lineage>
</organism>
<comment type="similarity">
    <text evidence="1">Belongs to the low molecular weight phosphotyrosine protein phosphatase family.</text>
</comment>
<dbReference type="SUPFAM" id="SSF52788">
    <property type="entry name" value="Phosphotyrosine protein phosphatases I"/>
    <property type="match status" value="1"/>
</dbReference>
<gene>
    <name evidence="6" type="ORF">SAMN05216362_13425</name>
</gene>
<accession>A0A1H9JZL9</accession>
<dbReference type="Proteomes" id="UP000199427">
    <property type="component" value="Unassembled WGS sequence"/>
</dbReference>
<evidence type="ECO:0000256" key="2">
    <source>
        <dbReference type="ARBA" id="ARBA00022801"/>
    </source>
</evidence>
<dbReference type="Pfam" id="PF01451">
    <property type="entry name" value="LMWPc"/>
    <property type="match status" value="1"/>
</dbReference>
<keyword evidence="2" id="KW-0378">Hydrolase</keyword>
<dbReference type="EMBL" id="FOES01000034">
    <property type="protein sequence ID" value="SEQ92217.1"/>
    <property type="molecule type" value="Genomic_DNA"/>
</dbReference>
<dbReference type="AlphaFoldDB" id="A0A1H9JZL9"/>
<dbReference type="PANTHER" id="PTHR11717:SF31">
    <property type="entry name" value="LOW MOLECULAR WEIGHT PROTEIN-TYROSINE-PHOSPHATASE ETP-RELATED"/>
    <property type="match status" value="1"/>
</dbReference>
<evidence type="ECO:0000313" key="6">
    <source>
        <dbReference type="EMBL" id="SEQ92217.1"/>
    </source>
</evidence>
<proteinExistence type="inferred from homology"/>
<evidence type="ECO:0000256" key="3">
    <source>
        <dbReference type="ARBA" id="ARBA00022912"/>
    </source>
</evidence>
<dbReference type="CDD" id="cd16344">
    <property type="entry name" value="LMWPAP"/>
    <property type="match status" value="1"/>
</dbReference>
<dbReference type="RefSeq" id="WP_091774804.1">
    <property type="nucleotide sequence ID" value="NZ_CAESCL010000029.1"/>
</dbReference>
<feature type="domain" description="Phosphotyrosine protein phosphatase I" evidence="5">
    <location>
        <begin position="2"/>
        <end position="145"/>
    </location>
</feature>
<dbReference type="OrthoDB" id="9784339at2"/>
<name>A0A1H9JZL9_9BACI</name>